<dbReference type="InterPro" id="IPR027417">
    <property type="entry name" value="P-loop_NTPase"/>
</dbReference>
<dbReference type="VEuPathDB" id="TrichDB:TVAGG3_1028110"/>
<dbReference type="NCBIfam" id="TIGR00231">
    <property type="entry name" value="small_GTP"/>
    <property type="match status" value="1"/>
</dbReference>
<dbReference type="GO" id="GO:0005525">
    <property type="term" value="F:GTP binding"/>
    <property type="evidence" value="ECO:0007669"/>
    <property type="project" value="UniProtKB-KW"/>
</dbReference>
<dbReference type="GO" id="GO:0006886">
    <property type="term" value="P:intracellular protein transport"/>
    <property type="evidence" value="ECO:0000318"/>
    <property type="project" value="GO_Central"/>
</dbReference>
<dbReference type="InterPro" id="IPR005225">
    <property type="entry name" value="Small_GTP-bd"/>
</dbReference>
<dbReference type="InParanoid" id="A2F3B3"/>
<evidence type="ECO:0000313" key="5">
    <source>
        <dbReference type="Proteomes" id="UP000001542"/>
    </source>
</evidence>
<dbReference type="Proteomes" id="UP000001542">
    <property type="component" value="Unassembled WGS sequence"/>
</dbReference>
<dbReference type="Pfam" id="PF00071">
    <property type="entry name" value="Ras"/>
    <property type="match status" value="1"/>
</dbReference>
<dbReference type="AlphaFoldDB" id="A2F3B3"/>
<dbReference type="Gene3D" id="3.40.50.300">
    <property type="entry name" value="P-loop containing nucleotide triphosphate hydrolases"/>
    <property type="match status" value="1"/>
</dbReference>
<protein>
    <submittedName>
        <fullName evidence="4">Small GTP-binding protein, putative</fullName>
    </submittedName>
</protein>
<dbReference type="OrthoDB" id="63533at2759"/>
<feature type="region of interest" description="Disordered" evidence="3">
    <location>
        <begin position="174"/>
        <end position="198"/>
    </location>
</feature>
<dbReference type="PRINTS" id="PR00449">
    <property type="entry name" value="RASTRNSFRMNG"/>
</dbReference>
<dbReference type="InterPro" id="IPR050227">
    <property type="entry name" value="Rab"/>
</dbReference>
<gene>
    <name evidence="4" type="ORF">TVAG_181000</name>
</gene>
<dbReference type="GO" id="GO:0003924">
    <property type="term" value="F:GTPase activity"/>
    <property type="evidence" value="ECO:0000318"/>
    <property type="project" value="GO_Central"/>
</dbReference>
<keyword evidence="5" id="KW-1185">Reference proteome</keyword>
<dbReference type="SMR" id="A2F3B3"/>
<accession>A2F3B3</accession>
<sequence length="198" mass="21390">MSAAEGTPEAKIVLLGATMVGKTTLVTRFITGEFDQSIKSTVGACYASKVVPIDGESIKLQIWDTAGQEKFKNLVPMYFRAAKVAILTFSVCDPESADEVIFWSNNLKQNTPGVMPALFVVANKIDLPDRKVPTEKGQQIAEEVGGEYVEVSAKDGFNIDNLLQKIGQAALKAVKNDAPQPKSQTINPVPKKKKDGCC</sequence>
<dbReference type="SMART" id="SM00176">
    <property type="entry name" value="RAN"/>
    <property type="match status" value="1"/>
</dbReference>
<dbReference type="PROSITE" id="PS51419">
    <property type="entry name" value="RAB"/>
    <property type="match status" value="1"/>
</dbReference>
<dbReference type="PROSITE" id="PS51420">
    <property type="entry name" value="RHO"/>
    <property type="match status" value="1"/>
</dbReference>
<dbReference type="STRING" id="5722.A2F3B3"/>
<dbReference type="EMBL" id="DS113595">
    <property type="protein sequence ID" value="EAY00622.1"/>
    <property type="molecule type" value="Genomic_DNA"/>
</dbReference>
<proteinExistence type="predicted"/>
<name>A2F3B3_TRIV3</name>
<dbReference type="SMART" id="SM00175">
    <property type="entry name" value="RAB"/>
    <property type="match status" value="1"/>
</dbReference>
<dbReference type="SMART" id="SM00174">
    <property type="entry name" value="RHO"/>
    <property type="match status" value="1"/>
</dbReference>
<keyword evidence="1" id="KW-0547">Nucleotide-binding</keyword>
<dbReference type="GO" id="GO:0012505">
    <property type="term" value="C:endomembrane system"/>
    <property type="evidence" value="ECO:0000318"/>
    <property type="project" value="GO_Central"/>
</dbReference>
<dbReference type="PANTHER" id="PTHR47977">
    <property type="entry name" value="RAS-RELATED PROTEIN RAB"/>
    <property type="match status" value="1"/>
</dbReference>
<reference evidence="4" key="1">
    <citation type="submission" date="2006-10" db="EMBL/GenBank/DDBJ databases">
        <authorList>
            <person name="Amadeo P."/>
            <person name="Zhao Q."/>
            <person name="Wortman J."/>
            <person name="Fraser-Liggett C."/>
            <person name="Carlton J."/>
        </authorList>
    </citation>
    <scope>NUCLEOTIDE SEQUENCE</scope>
    <source>
        <strain evidence="4">G3</strain>
    </source>
</reference>
<dbReference type="GO" id="GO:0005769">
    <property type="term" value="C:early endosome"/>
    <property type="evidence" value="ECO:0000318"/>
    <property type="project" value="GO_Central"/>
</dbReference>
<dbReference type="VEuPathDB" id="TrichDB:TVAG_181000"/>
<dbReference type="eggNOG" id="KOG0094">
    <property type="taxonomic scope" value="Eukaryota"/>
</dbReference>
<dbReference type="RefSeq" id="XP_001313551.1">
    <property type="nucleotide sequence ID" value="XM_001313550.1"/>
</dbReference>
<reference evidence="4" key="2">
    <citation type="journal article" date="2007" name="Science">
        <title>Draft genome sequence of the sexually transmitted pathogen Trichomonas vaginalis.</title>
        <authorList>
            <person name="Carlton J.M."/>
            <person name="Hirt R.P."/>
            <person name="Silva J.C."/>
            <person name="Delcher A.L."/>
            <person name="Schatz M."/>
            <person name="Zhao Q."/>
            <person name="Wortman J.R."/>
            <person name="Bidwell S.L."/>
            <person name="Alsmark U.C.M."/>
            <person name="Besteiro S."/>
            <person name="Sicheritz-Ponten T."/>
            <person name="Noel C.J."/>
            <person name="Dacks J.B."/>
            <person name="Foster P.G."/>
            <person name="Simillion C."/>
            <person name="Van de Peer Y."/>
            <person name="Miranda-Saavedra D."/>
            <person name="Barton G.J."/>
            <person name="Westrop G.D."/>
            <person name="Mueller S."/>
            <person name="Dessi D."/>
            <person name="Fiori P.L."/>
            <person name="Ren Q."/>
            <person name="Paulsen I."/>
            <person name="Zhang H."/>
            <person name="Bastida-Corcuera F.D."/>
            <person name="Simoes-Barbosa A."/>
            <person name="Brown M.T."/>
            <person name="Hayes R.D."/>
            <person name="Mukherjee M."/>
            <person name="Okumura C.Y."/>
            <person name="Schneider R."/>
            <person name="Smith A.J."/>
            <person name="Vanacova S."/>
            <person name="Villalvazo M."/>
            <person name="Haas B.J."/>
            <person name="Pertea M."/>
            <person name="Feldblyum T.V."/>
            <person name="Utterback T.R."/>
            <person name="Shu C.L."/>
            <person name="Osoegawa K."/>
            <person name="de Jong P.J."/>
            <person name="Hrdy I."/>
            <person name="Horvathova L."/>
            <person name="Zubacova Z."/>
            <person name="Dolezal P."/>
            <person name="Malik S.B."/>
            <person name="Logsdon J.M. Jr."/>
            <person name="Henze K."/>
            <person name="Gupta A."/>
            <person name="Wang C.C."/>
            <person name="Dunne R.L."/>
            <person name="Upcroft J.A."/>
            <person name="Upcroft P."/>
            <person name="White O."/>
            <person name="Salzberg S.L."/>
            <person name="Tang P."/>
            <person name="Chiu C.-H."/>
            <person name="Lee Y.-S."/>
            <person name="Embley T.M."/>
            <person name="Coombs G.H."/>
            <person name="Mottram J.C."/>
            <person name="Tachezy J."/>
            <person name="Fraser-Liggett C.M."/>
            <person name="Johnson P.J."/>
        </authorList>
    </citation>
    <scope>NUCLEOTIDE SEQUENCE [LARGE SCALE GENOMIC DNA]</scope>
    <source>
        <strain evidence="4">G3</strain>
    </source>
</reference>
<keyword evidence="2" id="KW-0342">GTP-binding</keyword>
<dbReference type="CDD" id="cd00154">
    <property type="entry name" value="Rab"/>
    <property type="match status" value="1"/>
</dbReference>
<dbReference type="SUPFAM" id="SSF52540">
    <property type="entry name" value="P-loop containing nucleoside triphosphate hydrolases"/>
    <property type="match status" value="1"/>
</dbReference>
<organism evidence="4 5">
    <name type="scientific">Trichomonas vaginalis (strain ATCC PRA-98 / G3)</name>
    <dbReference type="NCBI Taxonomy" id="412133"/>
    <lineage>
        <taxon>Eukaryota</taxon>
        <taxon>Metamonada</taxon>
        <taxon>Parabasalia</taxon>
        <taxon>Trichomonadida</taxon>
        <taxon>Trichomonadidae</taxon>
        <taxon>Trichomonas</taxon>
    </lineage>
</organism>
<dbReference type="OMA" id="QFNAQFL"/>
<dbReference type="PROSITE" id="PS51421">
    <property type="entry name" value="RAS"/>
    <property type="match status" value="1"/>
</dbReference>
<dbReference type="InterPro" id="IPR001806">
    <property type="entry name" value="Small_GTPase"/>
</dbReference>
<evidence type="ECO:0000256" key="1">
    <source>
        <dbReference type="ARBA" id="ARBA00022741"/>
    </source>
</evidence>
<evidence type="ECO:0000256" key="2">
    <source>
        <dbReference type="ARBA" id="ARBA00023134"/>
    </source>
</evidence>
<dbReference type="FunFam" id="3.40.50.300:FF:000808">
    <property type="entry name" value="Small GTP-binding protein, putative"/>
    <property type="match status" value="1"/>
</dbReference>
<dbReference type="KEGG" id="tva:4758444"/>
<dbReference type="SMART" id="SM00173">
    <property type="entry name" value="RAS"/>
    <property type="match status" value="1"/>
</dbReference>
<evidence type="ECO:0000256" key="3">
    <source>
        <dbReference type="SAM" id="MobiDB-lite"/>
    </source>
</evidence>
<evidence type="ECO:0000313" key="4">
    <source>
        <dbReference type="EMBL" id="EAY00622.1"/>
    </source>
</evidence>